<dbReference type="PANTHER" id="PTHR21669">
    <property type="entry name" value="CAPZ-INTERACTING PROTEIN AND RELATED PROTEINS"/>
    <property type="match status" value="1"/>
</dbReference>
<feature type="region of interest" description="Disordered" evidence="2">
    <location>
        <begin position="163"/>
        <end position="185"/>
    </location>
</feature>
<feature type="region of interest" description="Disordered" evidence="2">
    <location>
        <begin position="1360"/>
        <end position="1393"/>
    </location>
</feature>
<feature type="compositionally biased region" description="Basic and acidic residues" evidence="2">
    <location>
        <begin position="1009"/>
        <end position="1029"/>
    </location>
</feature>
<sequence>MRGAGPCRAGPQFPPTSGDHVRQGSCDASDAAAQWPGDRREPGAQPRRGGRGEGVKMNGPSVNGALRQDGWETELVWERPWTLEEIHKASGSWSLGADAGLLLFLQDFSQQMLSRTHEIEKQLDSLIQRTKATDSRLHNVFNDFLMLSNIQFIENRVYDEEVEEAAKPESGGKPVEPEKTREQKEAELIPKIQEAVHHGLSVLDSAFEQLDIKAGDSDSEDEETNERVEHLLEPKDLYIDRPLPYIIGSQQFMEEEDVGLGDLSSEESVDSEHGSVIESEEEKEESGVDSAEESEDEEQKLSKSVQKQQQISEEDEDDDSDLFQESGKEEEEEDLTLSKKLGQTSFAEELAARIQGESTEKQHEQSASLTSGVSARKNRVKTKTEIQNAKHQEDEENLFTSEIADEEDDFSPFRSKSGLFSGGKGLFDDEGDLFAEAPKEELNKGKEVKPAVFDEPVARKSGKKVPVGAVSIYPGGDLFAPNVISETAHSKKAKREPVNTGGLFDDEEDDLFGSNVKTSGADKTESKLATSLFDESEDSGLFETSVTPKPIKGKSGTQQNAQLHSELVESSPPLVEKSQTSSGLFSDDDDSQDLFSSNNATKRHQSKQSLVQNTSSQIPVSFFDDEGDLFSSAPSKDVSAIKKSQQPHEPKTAATGSKSAALFDGDDKDEWQSLGQQTISASQSVGEKKQEVPKAAATSRAPKKTSLFDYPEEDDLFGVTQKESQKKSHKVSLLFEDDEDDLFASKPAANKPSPSQKPSPPQSSSLFGEIESNHSVTEFDGKRQVEQGAGGKPVSVGTTHLFAGSDILEQSDTKVLVSEAVVAQECDDLAKPSVAGLQGELHSNLNSVVSLFDEDEDENLEDVHNQCKLMKNEKLPEGGVSTRVFQDEELLFSQQQQKDNDPDVDLFADALKSEVKTLGKKPPVSPPPTEQARPPELPSSDLFDGTDDLFSTSKPRSAKVPSTKESIFGDSVDEDLFRTVPKKPSVPQTKPKFRGTGMSWGASTKTHAHPKEACGEVLEKQRPGDKERLTANTGPIKTKGPSSRIGKLQASLAINPASLLPGAAPKIAAVPSGSTTPPSSPDSSLRAATPSASGSVAGEGITASLDQPVQVDVLPSVNKSRARVGQKRRPPTRVARRLAAQQSNEKEDLDQRTEVDGVLLEASGIADISPTVIVQKPHLAKTPTSQQPSSDASPPTATSTKLPVRSSRDLFDSGDLFKPNVTQESTPAVKTLEGLLPKEDPVQSIFTPSEDDLFQSSKRTVKKPKPVAFLQEEDDDLFGTPKLGKTKHSAQENSKTPDIFEDDLFSTESVTLTKKSNEGSASIDLFSDHVDIFADLKVTPKEKKSRKKVETKSIFDDDMDDIFASATPSSNSKKQSKPKSSSKQAAVPVSTADSKTVDIFDDPLNAFGP</sequence>
<evidence type="ECO:0000313" key="5">
    <source>
        <dbReference type="Proteomes" id="UP000287033"/>
    </source>
</evidence>
<evidence type="ECO:0000256" key="2">
    <source>
        <dbReference type="SAM" id="MobiDB-lite"/>
    </source>
</evidence>
<dbReference type="GO" id="GO:0005829">
    <property type="term" value="C:cytosol"/>
    <property type="evidence" value="ECO:0007669"/>
    <property type="project" value="GOC"/>
</dbReference>
<protein>
    <recommendedName>
        <fullName evidence="3">FAM21/CAPZIP domain-containing protein</fullName>
    </recommendedName>
</protein>
<feature type="region of interest" description="Disordered" evidence="2">
    <location>
        <begin position="256"/>
        <end position="415"/>
    </location>
</feature>
<proteinExistence type="predicted"/>
<feature type="compositionally biased region" description="Low complexity" evidence="2">
    <location>
        <begin position="1368"/>
        <end position="1384"/>
    </location>
</feature>
<dbReference type="InterPro" id="IPR029341">
    <property type="entry name" value="FAM21/CAPZIP"/>
</dbReference>
<dbReference type="GO" id="GO:1905394">
    <property type="term" value="F:retromer complex binding"/>
    <property type="evidence" value="ECO:0007669"/>
    <property type="project" value="TreeGrafter"/>
</dbReference>
<feature type="region of interest" description="Disordered" evidence="2">
    <location>
        <begin position="1067"/>
        <end position="1153"/>
    </location>
</feature>
<keyword evidence="1" id="KW-0597">Phosphoprotein</keyword>
<feature type="compositionally biased region" description="Low complexity" evidence="2">
    <location>
        <begin position="744"/>
        <end position="754"/>
    </location>
</feature>
<comment type="caution">
    <text evidence="4">The sequence shown here is derived from an EMBL/GenBank/DDBJ whole genome shotgun (WGS) entry which is preliminary data.</text>
</comment>
<organism evidence="4 5">
    <name type="scientific">Chiloscyllium punctatum</name>
    <name type="common">Brownbanded bambooshark</name>
    <name type="synonym">Hemiscyllium punctatum</name>
    <dbReference type="NCBI Taxonomy" id="137246"/>
    <lineage>
        <taxon>Eukaryota</taxon>
        <taxon>Metazoa</taxon>
        <taxon>Chordata</taxon>
        <taxon>Craniata</taxon>
        <taxon>Vertebrata</taxon>
        <taxon>Chondrichthyes</taxon>
        <taxon>Elasmobranchii</taxon>
        <taxon>Galeomorphii</taxon>
        <taxon>Galeoidea</taxon>
        <taxon>Orectolobiformes</taxon>
        <taxon>Hemiscylliidae</taxon>
        <taxon>Chiloscyllium</taxon>
    </lineage>
</organism>
<feature type="region of interest" description="Disordered" evidence="2">
    <location>
        <begin position="892"/>
        <end position="966"/>
    </location>
</feature>
<dbReference type="EMBL" id="BEZZ01000420">
    <property type="protein sequence ID" value="GCC32225.1"/>
    <property type="molecule type" value="Genomic_DNA"/>
</dbReference>
<dbReference type="Proteomes" id="UP000287033">
    <property type="component" value="Unassembled WGS sequence"/>
</dbReference>
<dbReference type="STRING" id="137246.A0A401SP97"/>
<feature type="compositionally biased region" description="Acidic residues" evidence="2">
    <location>
        <begin position="312"/>
        <end position="335"/>
    </location>
</feature>
<gene>
    <name evidence="4" type="ORF">chiPu_0010686</name>
</gene>
<dbReference type="PANTHER" id="PTHR21669:SF1">
    <property type="entry name" value="WASH COMPLEX SUBUNIT 2"/>
    <property type="match status" value="1"/>
</dbReference>
<feature type="compositionally biased region" description="Low complexity" evidence="2">
    <location>
        <begin position="1071"/>
        <end position="1084"/>
    </location>
</feature>
<feature type="region of interest" description="Disordered" evidence="2">
    <location>
        <begin position="1170"/>
        <end position="1228"/>
    </location>
</feature>
<feature type="compositionally biased region" description="Basic and acidic residues" evidence="2">
    <location>
        <begin position="175"/>
        <end position="185"/>
    </location>
</feature>
<feature type="compositionally biased region" description="Low complexity" evidence="2">
    <location>
        <begin position="1182"/>
        <end position="1200"/>
    </location>
</feature>
<feature type="compositionally biased region" description="Polar residues" evidence="2">
    <location>
        <begin position="607"/>
        <end position="619"/>
    </location>
</feature>
<name>A0A401SP97_CHIPU</name>
<dbReference type="GO" id="GO:0005769">
    <property type="term" value="C:early endosome"/>
    <property type="evidence" value="ECO:0007669"/>
    <property type="project" value="TreeGrafter"/>
</dbReference>
<keyword evidence="5" id="KW-1185">Reference proteome</keyword>
<feature type="compositionally biased region" description="Polar residues" evidence="2">
    <location>
        <begin position="673"/>
        <end position="685"/>
    </location>
</feature>
<feature type="region of interest" description="Disordered" evidence="2">
    <location>
        <begin position="738"/>
        <end position="798"/>
    </location>
</feature>
<evidence type="ECO:0000256" key="1">
    <source>
        <dbReference type="ARBA" id="ARBA00022553"/>
    </source>
</evidence>
<feature type="domain" description="FAM21/CAPZIP" evidence="3">
    <location>
        <begin position="1035"/>
        <end position="1157"/>
    </location>
</feature>
<dbReference type="GO" id="GO:1901981">
    <property type="term" value="F:phosphatidylinositol phosphate binding"/>
    <property type="evidence" value="ECO:0007669"/>
    <property type="project" value="TreeGrafter"/>
</dbReference>
<dbReference type="Pfam" id="PF15255">
    <property type="entry name" value="CAP-ZIP_m"/>
    <property type="match status" value="1"/>
</dbReference>
<dbReference type="GO" id="GO:0071203">
    <property type="term" value="C:WASH complex"/>
    <property type="evidence" value="ECO:0007669"/>
    <property type="project" value="TreeGrafter"/>
</dbReference>
<evidence type="ECO:0000259" key="3">
    <source>
        <dbReference type="Pfam" id="PF15255"/>
    </source>
</evidence>
<dbReference type="GO" id="GO:0042147">
    <property type="term" value="P:retrograde transport, endosome to Golgi"/>
    <property type="evidence" value="ECO:0007669"/>
    <property type="project" value="TreeGrafter"/>
</dbReference>
<feature type="region of interest" description="Disordered" evidence="2">
    <location>
        <begin position="978"/>
        <end position="1044"/>
    </location>
</feature>
<feature type="compositionally biased region" description="Basic and acidic residues" evidence="2">
    <location>
        <begin position="1144"/>
        <end position="1153"/>
    </location>
</feature>
<dbReference type="OrthoDB" id="751084at2759"/>
<reference evidence="4 5" key="1">
    <citation type="journal article" date="2018" name="Nat. Ecol. Evol.">
        <title>Shark genomes provide insights into elasmobranch evolution and the origin of vertebrates.</title>
        <authorList>
            <person name="Hara Y"/>
            <person name="Yamaguchi K"/>
            <person name="Onimaru K"/>
            <person name="Kadota M"/>
            <person name="Koyanagi M"/>
            <person name="Keeley SD"/>
            <person name="Tatsumi K"/>
            <person name="Tanaka K"/>
            <person name="Motone F"/>
            <person name="Kageyama Y"/>
            <person name="Nozu R"/>
            <person name="Adachi N"/>
            <person name="Nishimura O"/>
            <person name="Nakagawa R"/>
            <person name="Tanegashima C"/>
            <person name="Kiyatake I"/>
            <person name="Matsumoto R"/>
            <person name="Murakumo K"/>
            <person name="Nishida K"/>
            <person name="Terakita A"/>
            <person name="Kuratani S"/>
            <person name="Sato K"/>
            <person name="Hyodo S Kuraku.S."/>
        </authorList>
    </citation>
    <scope>NUCLEOTIDE SEQUENCE [LARGE SCALE GENOMIC DNA]</scope>
</reference>
<feature type="region of interest" description="Disordered" evidence="2">
    <location>
        <begin position="486"/>
        <end position="710"/>
    </location>
</feature>
<feature type="region of interest" description="Disordered" evidence="2">
    <location>
        <begin position="1"/>
        <end position="66"/>
    </location>
</feature>
<feature type="compositionally biased region" description="Basic and acidic residues" evidence="2">
    <location>
        <begin position="382"/>
        <end position="393"/>
    </location>
</feature>
<dbReference type="OMA" id="IHTIFYD"/>
<evidence type="ECO:0000313" key="4">
    <source>
        <dbReference type="EMBL" id="GCC32225.1"/>
    </source>
</evidence>
<accession>A0A401SP97</accession>
<feature type="compositionally biased region" description="Low complexity" evidence="2">
    <location>
        <begin position="302"/>
        <end position="311"/>
    </location>
</feature>
<feature type="compositionally biased region" description="Acidic residues" evidence="2">
    <location>
        <begin position="256"/>
        <end position="269"/>
    </location>
</feature>
<feature type="region of interest" description="Disordered" evidence="2">
    <location>
        <begin position="1272"/>
        <end position="1300"/>
    </location>
</feature>
<feature type="compositionally biased region" description="Basic residues" evidence="2">
    <location>
        <begin position="1120"/>
        <end position="1136"/>
    </location>
</feature>
<dbReference type="GO" id="GO:0036010">
    <property type="term" value="P:protein localization to endosome"/>
    <property type="evidence" value="ECO:0007669"/>
    <property type="project" value="TreeGrafter"/>
</dbReference>